<accession>A0A078KBM1</accession>
<keyword evidence="9 11" id="KW-0482">Metalloprotease</keyword>
<name>A0A078KBM1_9GAMM</name>
<feature type="transmembrane region" description="Helical" evidence="12">
    <location>
        <begin position="34"/>
        <end position="53"/>
    </location>
</feature>
<dbReference type="STRING" id="1495769.CEM_279"/>
<sequence length="297" mass="34126">MFKFNLCLLMNISILIIFYIILKILGIFNILNKYYLIFIIIYGFIGSLISLLYSKYINLHELKLIKTHSNLKEKWLIEAVKKLSYLLKIKTPDIGIFKSKLTNAYATGWHKNHSLIAFSDSLLINLNKNEISAVICHEMAHIITGDMITLGLLQGTINVFVILVTIIIEELLLLFIVSNKKLNKNKVIKFIILNIQNYTYVFINTILGIISQMILSWFSRTREFRADAISAKLIGKENMIGVLNKLKLEKNIKNTLPKSILAFGINDGKQIGNFLNYLLNTHPPIDDRINELKKLKI</sequence>
<evidence type="ECO:0000256" key="11">
    <source>
        <dbReference type="RuleBase" id="RU003983"/>
    </source>
</evidence>
<keyword evidence="7 11" id="KW-0862">Zinc</keyword>
<dbReference type="PANTHER" id="PTHR43221:SF1">
    <property type="entry name" value="PROTEASE HTPX"/>
    <property type="match status" value="1"/>
</dbReference>
<proteinExistence type="inferred from homology"/>
<dbReference type="Gene3D" id="3.30.2010.10">
    <property type="entry name" value="Metalloproteases ('zincins'), catalytic domain"/>
    <property type="match status" value="1"/>
</dbReference>
<evidence type="ECO:0000256" key="12">
    <source>
        <dbReference type="SAM" id="Phobius"/>
    </source>
</evidence>
<feature type="domain" description="Peptidase M48" evidence="13">
    <location>
        <begin position="71"/>
        <end position="295"/>
    </location>
</feature>
<comment type="similarity">
    <text evidence="11">Belongs to the peptidase M48 family.</text>
</comment>
<evidence type="ECO:0000256" key="6">
    <source>
        <dbReference type="ARBA" id="ARBA00022801"/>
    </source>
</evidence>
<keyword evidence="3 11" id="KW-0645">Protease</keyword>
<dbReference type="Proteomes" id="UP000032420">
    <property type="component" value="Chromosome I"/>
</dbReference>
<evidence type="ECO:0000313" key="15">
    <source>
        <dbReference type="Proteomes" id="UP000032420"/>
    </source>
</evidence>
<feature type="transmembrane region" description="Helical" evidence="12">
    <location>
        <begin position="157"/>
        <end position="178"/>
    </location>
</feature>
<comment type="cofactor">
    <cofactor evidence="11">
        <name>Zn(2+)</name>
        <dbReference type="ChEBI" id="CHEBI:29105"/>
    </cofactor>
    <text evidence="11">Binds 1 zinc ion per subunit.</text>
</comment>
<dbReference type="EMBL" id="LM655252">
    <property type="protein sequence ID" value="CDZ16536.1"/>
    <property type="molecule type" value="Genomic_DNA"/>
</dbReference>
<keyword evidence="2" id="KW-1003">Cell membrane</keyword>
<evidence type="ECO:0000259" key="13">
    <source>
        <dbReference type="Pfam" id="PF01435"/>
    </source>
</evidence>
<evidence type="ECO:0000256" key="7">
    <source>
        <dbReference type="ARBA" id="ARBA00022833"/>
    </source>
</evidence>
<evidence type="ECO:0000256" key="8">
    <source>
        <dbReference type="ARBA" id="ARBA00022989"/>
    </source>
</evidence>
<keyword evidence="6 11" id="KW-0378">Hydrolase</keyword>
<dbReference type="OrthoDB" id="15218at2"/>
<dbReference type="EC" id="3.4.24.-" evidence="14"/>
<dbReference type="GO" id="GO:0004222">
    <property type="term" value="F:metalloendopeptidase activity"/>
    <property type="evidence" value="ECO:0007669"/>
    <property type="project" value="InterPro"/>
</dbReference>
<dbReference type="GO" id="GO:0005886">
    <property type="term" value="C:plasma membrane"/>
    <property type="evidence" value="ECO:0007669"/>
    <property type="project" value="UniProtKB-SubCell"/>
</dbReference>
<dbReference type="HOGENOM" id="CLU_042266_1_0_6"/>
<dbReference type="CDD" id="cd07335">
    <property type="entry name" value="M48B_HtpX_like"/>
    <property type="match status" value="1"/>
</dbReference>
<keyword evidence="15" id="KW-1185">Reference proteome</keyword>
<evidence type="ECO:0000256" key="9">
    <source>
        <dbReference type="ARBA" id="ARBA00023049"/>
    </source>
</evidence>
<feature type="transmembrane region" description="Helical" evidence="12">
    <location>
        <begin position="7"/>
        <end position="28"/>
    </location>
</feature>
<keyword evidence="10 12" id="KW-0472">Membrane</keyword>
<dbReference type="InterPro" id="IPR050083">
    <property type="entry name" value="HtpX_protease"/>
</dbReference>
<dbReference type="GO" id="GO:0006508">
    <property type="term" value="P:proteolysis"/>
    <property type="evidence" value="ECO:0007669"/>
    <property type="project" value="UniProtKB-KW"/>
</dbReference>
<evidence type="ECO:0000256" key="3">
    <source>
        <dbReference type="ARBA" id="ARBA00022670"/>
    </source>
</evidence>
<gene>
    <name evidence="14" type="primary">htpX</name>
    <name evidence="14" type="ORF">CEM_279</name>
</gene>
<dbReference type="AlphaFoldDB" id="A0A078KBM1"/>
<comment type="subcellular location">
    <subcellularLocation>
        <location evidence="1">Cell membrane</location>
        <topology evidence="1">Multi-pass membrane protein</topology>
    </subcellularLocation>
</comment>
<dbReference type="Pfam" id="PF01435">
    <property type="entry name" value="Peptidase_M48"/>
    <property type="match status" value="1"/>
</dbReference>
<evidence type="ECO:0000256" key="5">
    <source>
        <dbReference type="ARBA" id="ARBA00022723"/>
    </source>
</evidence>
<keyword evidence="5" id="KW-0479">Metal-binding</keyword>
<keyword evidence="8 12" id="KW-1133">Transmembrane helix</keyword>
<dbReference type="NCBIfam" id="NF003965">
    <property type="entry name" value="PRK05457.1"/>
    <property type="match status" value="1"/>
</dbReference>
<reference evidence="15" key="1">
    <citation type="submission" date="2014-07" db="EMBL/GenBank/DDBJ databases">
        <authorList>
            <person name="Santos-Garcia D."/>
        </authorList>
    </citation>
    <scope>NUCLEOTIDE SEQUENCE [LARGE SCALE GENOMIC DNA]</scope>
</reference>
<evidence type="ECO:0000256" key="10">
    <source>
        <dbReference type="ARBA" id="ARBA00023136"/>
    </source>
</evidence>
<evidence type="ECO:0000256" key="2">
    <source>
        <dbReference type="ARBA" id="ARBA00022475"/>
    </source>
</evidence>
<evidence type="ECO:0000313" key="14">
    <source>
        <dbReference type="EMBL" id="CDZ16536.1"/>
    </source>
</evidence>
<dbReference type="KEGG" id="eme:CEM_279"/>
<dbReference type="PANTHER" id="PTHR43221">
    <property type="entry name" value="PROTEASE HTPX"/>
    <property type="match status" value="1"/>
</dbReference>
<keyword evidence="4 12" id="KW-0812">Transmembrane</keyword>
<organism evidence="14 15">
    <name type="scientific">Candidatus Johnevansia muelleri</name>
    <dbReference type="NCBI Taxonomy" id="1495769"/>
    <lineage>
        <taxon>Bacteria</taxon>
        <taxon>Pseudomonadati</taxon>
        <taxon>Pseudomonadota</taxon>
        <taxon>Gammaproteobacteria</taxon>
        <taxon>Candidatus Johnevansiales</taxon>
        <taxon>Candidatus Johnevansiaceae</taxon>
        <taxon>Candidatus Johnevansia</taxon>
    </lineage>
</organism>
<dbReference type="InterPro" id="IPR001915">
    <property type="entry name" value="Peptidase_M48"/>
</dbReference>
<feature type="transmembrane region" description="Helical" evidence="12">
    <location>
        <begin position="198"/>
        <end position="218"/>
    </location>
</feature>
<evidence type="ECO:0000256" key="4">
    <source>
        <dbReference type="ARBA" id="ARBA00022692"/>
    </source>
</evidence>
<protein>
    <submittedName>
        <fullName evidence="14">Heat shock protein HtpX</fullName>
        <ecNumber evidence="14">3.4.24.-</ecNumber>
    </submittedName>
</protein>
<evidence type="ECO:0000256" key="1">
    <source>
        <dbReference type="ARBA" id="ARBA00004651"/>
    </source>
</evidence>
<keyword evidence="14" id="KW-0346">Stress response</keyword>
<dbReference type="GO" id="GO:0046872">
    <property type="term" value="F:metal ion binding"/>
    <property type="evidence" value="ECO:0007669"/>
    <property type="project" value="UniProtKB-KW"/>
</dbReference>